<evidence type="ECO:0000313" key="2">
    <source>
        <dbReference type="EMBL" id="CAL4129558.1"/>
    </source>
</evidence>
<dbReference type="InterPro" id="IPR016186">
    <property type="entry name" value="C-type_lectin-like/link_sf"/>
</dbReference>
<dbReference type="InterPro" id="IPR001304">
    <property type="entry name" value="C-type_lectin-like"/>
</dbReference>
<reference evidence="2 3" key="1">
    <citation type="submission" date="2024-05" db="EMBL/GenBank/DDBJ databases">
        <authorList>
            <person name="Wallberg A."/>
        </authorList>
    </citation>
    <scope>NUCLEOTIDE SEQUENCE [LARGE SCALE GENOMIC DNA]</scope>
</reference>
<evidence type="ECO:0000259" key="1">
    <source>
        <dbReference type="PROSITE" id="PS50041"/>
    </source>
</evidence>
<dbReference type="AlphaFoldDB" id="A0AAV2RMH5"/>
<dbReference type="InterPro" id="IPR016187">
    <property type="entry name" value="CTDL_fold"/>
</dbReference>
<feature type="non-terminal residue" evidence="2">
    <location>
        <position position="175"/>
    </location>
</feature>
<protein>
    <recommendedName>
        <fullName evidence="1">C-type lectin domain-containing protein</fullName>
    </recommendedName>
</protein>
<accession>A0AAV2RMH5</accession>
<organism evidence="2 3">
    <name type="scientific">Meganyctiphanes norvegica</name>
    <name type="common">Northern krill</name>
    <name type="synonym">Thysanopoda norvegica</name>
    <dbReference type="NCBI Taxonomy" id="48144"/>
    <lineage>
        <taxon>Eukaryota</taxon>
        <taxon>Metazoa</taxon>
        <taxon>Ecdysozoa</taxon>
        <taxon>Arthropoda</taxon>
        <taxon>Crustacea</taxon>
        <taxon>Multicrustacea</taxon>
        <taxon>Malacostraca</taxon>
        <taxon>Eumalacostraca</taxon>
        <taxon>Eucarida</taxon>
        <taxon>Euphausiacea</taxon>
        <taxon>Euphausiidae</taxon>
        <taxon>Meganyctiphanes</taxon>
    </lineage>
</organism>
<dbReference type="PROSITE" id="PS50041">
    <property type="entry name" value="C_TYPE_LECTIN_2"/>
    <property type="match status" value="1"/>
</dbReference>
<feature type="domain" description="C-type lectin" evidence="1">
    <location>
        <begin position="3"/>
        <end position="78"/>
    </location>
</feature>
<keyword evidence="3" id="KW-1185">Reference proteome</keyword>
<proteinExistence type="predicted"/>
<name>A0AAV2RMH5_MEGNR</name>
<dbReference type="SUPFAM" id="SSF56436">
    <property type="entry name" value="C-type lectin-like"/>
    <property type="match status" value="2"/>
</dbReference>
<dbReference type="Pfam" id="PF00059">
    <property type="entry name" value="Lectin_C"/>
    <property type="match status" value="1"/>
</dbReference>
<evidence type="ECO:0000313" key="3">
    <source>
        <dbReference type="Proteomes" id="UP001497623"/>
    </source>
</evidence>
<dbReference type="Proteomes" id="UP001497623">
    <property type="component" value="Unassembled WGS sequence"/>
</dbReference>
<dbReference type="InterPro" id="IPR050111">
    <property type="entry name" value="C-type_lectin/snaclec_domain"/>
</dbReference>
<sequence length="175" mass="19173">MEVHAYITANGGNFHWIGGSDLATEGTWLWSDGRPIDMGVPPWQGYQPGGGASQNCLLMNTHGHNDYFCTSTLRYICELGVPTVPRIILRTEQEPAGNTRNNNANCISPWVSGGNGESSCLLFVQRSLDWDGARQHCISAGGDLPLIDMESKRSDILNHYQGSGFVSFWVAANDR</sequence>
<gene>
    <name evidence="2" type="ORF">MNOR_LOCUS26318</name>
</gene>
<comment type="caution">
    <text evidence="2">The sequence shown here is derived from an EMBL/GenBank/DDBJ whole genome shotgun (WGS) entry which is preliminary data.</text>
</comment>
<dbReference type="CDD" id="cd00037">
    <property type="entry name" value="CLECT"/>
    <property type="match status" value="2"/>
</dbReference>
<dbReference type="PANTHER" id="PTHR22803">
    <property type="entry name" value="MANNOSE, PHOSPHOLIPASE, LECTIN RECEPTOR RELATED"/>
    <property type="match status" value="1"/>
</dbReference>
<dbReference type="Gene3D" id="3.10.100.10">
    <property type="entry name" value="Mannose-Binding Protein A, subunit A"/>
    <property type="match status" value="2"/>
</dbReference>
<dbReference type="EMBL" id="CAXKWB010026122">
    <property type="protein sequence ID" value="CAL4129558.1"/>
    <property type="molecule type" value="Genomic_DNA"/>
</dbReference>